<dbReference type="Gene3D" id="1.10.510.10">
    <property type="entry name" value="Transferase(Phosphotransferase) domain 1"/>
    <property type="match status" value="1"/>
</dbReference>
<dbReference type="CDD" id="cd00180">
    <property type="entry name" value="PKc"/>
    <property type="match status" value="1"/>
</dbReference>
<dbReference type="InterPro" id="IPR011009">
    <property type="entry name" value="Kinase-like_dom_sf"/>
</dbReference>
<dbReference type="AlphaFoldDB" id="S3CM03"/>
<reference evidence="3 4" key="1">
    <citation type="journal article" date="2013" name="BMC Genomics">
        <title>Genomics-driven discovery of the pneumocandin biosynthetic gene cluster in the fungus Glarea lozoyensis.</title>
        <authorList>
            <person name="Chen L."/>
            <person name="Yue Q."/>
            <person name="Zhang X."/>
            <person name="Xiang M."/>
            <person name="Wang C."/>
            <person name="Li S."/>
            <person name="Che Y."/>
            <person name="Ortiz-Lopez F.J."/>
            <person name="Bills G.F."/>
            <person name="Liu X."/>
            <person name="An Z."/>
        </authorList>
    </citation>
    <scope>NUCLEOTIDE SEQUENCE [LARGE SCALE GENOMIC DNA]</scope>
    <source>
        <strain evidence="4">ATCC 20868 / MF5171</strain>
    </source>
</reference>
<evidence type="ECO:0000259" key="2">
    <source>
        <dbReference type="PROSITE" id="PS50011"/>
    </source>
</evidence>
<dbReference type="Pfam" id="PF00069">
    <property type="entry name" value="Pkinase"/>
    <property type="match status" value="1"/>
</dbReference>
<evidence type="ECO:0000256" key="1">
    <source>
        <dbReference type="SAM" id="MobiDB-lite"/>
    </source>
</evidence>
<evidence type="ECO:0000313" key="3">
    <source>
        <dbReference type="EMBL" id="EPE26730.1"/>
    </source>
</evidence>
<dbReference type="InterPro" id="IPR000719">
    <property type="entry name" value="Prot_kinase_dom"/>
</dbReference>
<dbReference type="eggNOG" id="KOG0591">
    <property type="taxonomic scope" value="Eukaryota"/>
</dbReference>
<feature type="region of interest" description="Disordered" evidence="1">
    <location>
        <begin position="1"/>
        <end position="26"/>
    </location>
</feature>
<feature type="region of interest" description="Disordered" evidence="1">
    <location>
        <begin position="190"/>
        <end position="248"/>
    </location>
</feature>
<organism evidence="3 4">
    <name type="scientific">Glarea lozoyensis (strain ATCC 20868 / MF5171)</name>
    <dbReference type="NCBI Taxonomy" id="1116229"/>
    <lineage>
        <taxon>Eukaryota</taxon>
        <taxon>Fungi</taxon>
        <taxon>Dikarya</taxon>
        <taxon>Ascomycota</taxon>
        <taxon>Pezizomycotina</taxon>
        <taxon>Leotiomycetes</taxon>
        <taxon>Helotiales</taxon>
        <taxon>Helotiaceae</taxon>
        <taxon>Glarea</taxon>
    </lineage>
</organism>
<dbReference type="SUPFAM" id="SSF56112">
    <property type="entry name" value="Protein kinase-like (PK-like)"/>
    <property type="match status" value="1"/>
</dbReference>
<dbReference type="GeneID" id="19461700"/>
<gene>
    <name evidence="3" type="ORF">GLAREA_02644</name>
</gene>
<name>S3CM03_GLAL2</name>
<dbReference type="GO" id="GO:0005524">
    <property type="term" value="F:ATP binding"/>
    <property type="evidence" value="ECO:0007669"/>
    <property type="project" value="InterPro"/>
</dbReference>
<feature type="region of interest" description="Disordered" evidence="1">
    <location>
        <begin position="748"/>
        <end position="778"/>
    </location>
</feature>
<feature type="domain" description="Protein kinase" evidence="2">
    <location>
        <begin position="406"/>
        <end position="744"/>
    </location>
</feature>
<dbReference type="GO" id="GO:0004674">
    <property type="term" value="F:protein serine/threonine kinase activity"/>
    <property type="evidence" value="ECO:0007669"/>
    <property type="project" value="TreeGrafter"/>
</dbReference>
<sequence>MQSSDASTEAPPTDPSGGLDSRHESQGDDLERLYAAALSDIEGLLDSKYKWADDEACRIDDMVVQFRIWGVELNIPSGTLRWLQHDYVKEAAAIRVNLEAVQSSLTRFIYHLPRELIVEGKVEKETVTKTTLEDTHLELLDEFTRCVEALCDLSESLQIVISLHTNEGPAARVKEIMNTRKLASLSTKLPTPMGTVATRTQREIPPVRRQSNDREPLWPRNSTPRPTATNSIATPSSGAGSKNQSTTSRWVRDYGRHPIDDFLRWLSANESLAIDDLEQGIVCRSVSLSAVRSELEKNDGKRLVEILDVLFEDDGGPDPAELLSNYVAVFCILLQIGEGHYIQHFVDHAIHDDSEFDPELLLYKFPLSQGDDDFYRRFCEAQWRFCVPDFMKNMKKVFPDRINLPIIEKRQVARGGSATISIIKLHSSYDKLLGSRISDTHRRRSNANVYALKTYHSPDAQSYYETEVDAFRRLEWERPYNPHLIAFYGSYIHKGTYNVILEYADQGSLENYFQRTSPPWKSNDIINFWTSLFGILKALECIHMTGLYSKGEVEILNGCHRDVKPANILVISLGSSSPHDVAFKLADLGLSHFNKTIEGDAAATENTSFNGQTYAAPECLRSDGHWGYSALQAKQDVDIWSLGCVFSEAAVWISKSHDGLVEYRQARRAANNSLSDNNCLGECFHDGESVSETVLQFHSELPRTIRYSDYVTSQVVSIIDSDMLGVSGSRLTARQLWGRFDKLTQRANRRSTASSYSDAEGGNWKQVSGIQPDFSAGPSQRASFFTTIRNFDKPLNSMESLYDNYGNREYPQDSNYPRASTATTSSGSYSDPISRLTSMSRGSTVESTNQSKSRVSAIENSKQLKRRRQYDKLPHLSLSVAIQWRTERKRGNKLLNIFNKAERKAKLPGEWLFYKCQARDHVFVVDDSIHMRPHWDEMCQLFGILTYMVKGTDNDGLDLFFTMSDQTFNDQDTTKLVDIVTQRKAHLEGQSDMSLRLDHILGRYSMDLRNKYVLRNHNSSDAANKEIKPLSVYVFTNAMWTHDSNPEHSIKTMVDSLVHVGASRHQVGIQFISFGRDPECLDRLDKLDRNLGLKLDIVDHSPSNSNLWKILLGAIDPDVDGDYQSDTESSDGKSLC</sequence>
<dbReference type="KEGG" id="glz:GLAREA_02644"/>
<keyword evidence="3" id="KW-0808">Transferase</keyword>
<feature type="compositionally biased region" description="Basic and acidic residues" evidence="1">
    <location>
        <begin position="200"/>
        <end position="217"/>
    </location>
</feature>
<feature type="compositionally biased region" description="Polar residues" evidence="1">
    <location>
        <begin position="220"/>
        <end position="248"/>
    </location>
</feature>
<dbReference type="PROSITE" id="PS50011">
    <property type="entry name" value="PROTEIN_KINASE_DOM"/>
    <property type="match status" value="1"/>
</dbReference>
<dbReference type="EMBL" id="KE145370">
    <property type="protein sequence ID" value="EPE26730.1"/>
    <property type="molecule type" value="Genomic_DNA"/>
</dbReference>
<dbReference type="PANTHER" id="PTHR24359">
    <property type="entry name" value="SERINE/THREONINE-PROTEIN KINASE SBK1"/>
    <property type="match status" value="1"/>
</dbReference>
<dbReference type="Proteomes" id="UP000016922">
    <property type="component" value="Unassembled WGS sequence"/>
</dbReference>
<feature type="compositionally biased region" description="Polar residues" evidence="1">
    <location>
        <begin position="827"/>
        <end position="861"/>
    </location>
</feature>
<evidence type="ECO:0000313" key="4">
    <source>
        <dbReference type="Proteomes" id="UP000016922"/>
    </source>
</evidence>
<keyword evidence="3" id="KW-0418">Kinase</keyword>
<dbReference type="HOGENOM" id="CLU_005931_0_0_1"/>
<proteinExistence type="predicted"/>
<protein>
    <submittedName>
        <fullName evidence="3">Protein kinase-like (PK-like)</fullName>
    </submittedName>
</protein>
<accession>S3CM03</accession>
<dbReference type="OMA" id="QGWHQDI"/>
<dbReference type="RefSeq" id="XP_008085920.1">
    <property type="nucleotide sequence ID" value="XM_008087729.1"/>
</dbReference>
<dbReference type="OrthoDB" id="5986190at2759"/>
<keyword evidence="4" id="KW-1185">Reference proteome</keyword>
<dbReference type="SMART" id="SM00220">
    <property type="entry name" value="S_TKc"/>
    <property type="match status" value="1"/>
</dbReference>
<feature type="region of interest" description="Disordered" evidence="1">
    <location>
        <begin position="802"/>
        <end position="863"/>
    </location>
</feature>
<dbReference type="PANTHER" id="PTHR24359:SF1">
    <property type="entry name" value="INHIBITOR OF NUCLEAR FACTOR KAPPA-B KINASE EPSILON SUBUNIT HOMOLOG 1-RELATED"/>
    <property type="match status" value="1"/>
</dbReference>